<feature type="disulfide bond" evidence="12">
    <location>
        <begin position="261"/>
        <end position="273"/>
    </location>
</feature>
<keyword evidence="9 12" id="KW-1015">Disulfide bond</keyword>
<feature type="transmembrane region" description="Helical" evidence="13">
    <location>
        <begin position="860"/>
        <end position="880"/>
    </location>
</feature>
<keyword evidence="7" id="KW-0297">G-protein coupled receptor</keyword>
<evidence type="ECO:0000259" key="14">
    <source>
        <dbReference type="PROSITE" id="PS50060"/>
    </source>
</evidence>
<evidence type="ECO:0000256" key="6">
    <source>
        <dbReference type="ARBA" id="ARBA00022989"/>
    </source>
</evidence>
<feature type="disulfide bond" evidence="12">
    <location>
        <begin position="280"/>
        <end position="295"/>
    </location>
</feature>
<dbReference type="InterPro" id="IPR023415">
    <property type="entry name" value="LDLR_class-A_CS"/>
</dbReference>
<feature type="transmembrane region" description="Helical" evidence="13">
    <location>
        <begin position="993"/>
        <end position="1016"/>
    </location>
</feature>
<evidence type="ECO:0000256" key="13">
    <source>
        <dbReference type="SAM" id="Phobius"/>
    </source>
</evidence>
<dbReference type="PRINTS" id="PR00237">
    <property type="entry name" value="GPCRRHODOPSN"/>
</dbReference>
<dbReference type="EnsemblMetazoa" id="G16628.1">
    <property type="protein sequence ID" value="G16628.1:cds"/>
    <property type="gene ID" value="G16628"/>
</dbReference>
<dbReference type="InterPro" id="IPR017452">
    <property type="entry name" value="GPCR_Rhodpsn_7TM"/>
</dbReference>
<keyword evidence="4 13" id="KW-0812">Transmembrane</keyword>
<dbReference type="PROSITE" id="PS50068">
    <property type="entry name" value="LDLRA_2"/>
    <property type="match status" value="1"/>
</dbReference>
<evidence type="ECO:0000256" key="10">
    <source>
        <dbReference type="ARBA" id="ARBA00023170"/>
    </source>
</evidence>
<evidence type="ECO:0000259" key="15">
    <source>
        <dbReference type="PROSITE" id="PS50262"/>
    </source>
</evidence>
<keyword evidence="3" id="KW-0433">Leucine-rich repeat</keyword>
<feature type="transmembrane region" description="Helical" evidence="13">
    <location>
        <begin position="819"/>
        <end position="839"/>
    </location>
</feature>
<evidence type="ECO:0000256" key="8">
    <source>
        <dbReference type="ARBA" id="ARBA00023136"/>
    </source>
</evidence>
<proteinExistence type="predicted"/>
<dbReference type="PROSITE" id="PS50060">
    <property type="entry name" value="MAM_2"/>
    <property type="match status" value="1"/>
</dbReference>
<dbReference type="InterPro" id="IPR000998">
    <property type="entry name" value="MAM_dom"/>
</dbReference>
<dbReference type="Proteomes" id="UP000005408">
    <property type="component" value="Unassembled WGS sequence"/>
</dbReference>
<dbReference type="SMART" id="SM00365">
    <property type="entry name" value="LRR_SD22"/>
    <property type="match status" value="4"/>
</dbReference>
<dbReference type="Gene3D" id="3.80.10.10">
    <property type="entry name" value="Ribonuclease Inhibitor"/>
    <property type="match status" value="2"/>
</dbReference>
<dbReference type="Gene3D" id="1.20.1070.10">
    <property type="entry name" value="Rhodopsin 7-helix transmembrane proteins"/>
    <property type="match status" value="1"/>
</dbReference>
<feature type="domain" description="G-protein coupled receptors family 1 profile" evidence="15">
    <location>
        <begin position="752"/>
        <end position="1013"/>
    </location>
</feature>
<keyword evidence="2" id="KW-1003">Cell membrane</keyword>
<dbReference type="SUPFAM" id="SSF57424">
    <property type="entry name" value="LDL receptor-like module"/>
    <property type="match status" value="1"/>
</dbReference>
<accession>A0A8W8IZW6</accession>
<evidence type="ECO:0000256" key="5">
    <source>
        <dbReference type="ARBA" id="ARBA00022737"/>
    </source>
</evidence>
<keyword evidence="6 13" id="KW-1133">Transmembrane helix</keyword>
<feature type="transmembrane region" description="Helical" evidence="13">
    <location>
        <begin position="16"/>
        <end position="39"/>
    </location>
</feature>
<dbReference type="PANTHER" id="PTHR24372:SF77">
    <property type="entry name" value="G-PROTEIN COUPLED RECEPTORS FAMILY 1 PROFILE DOMAIN-CONTAINING PROTEIN"/>
    <property type="match status" value="1"/>
</dbReference>
<dbReference type="PROSITE" id="PS50262">
    <property type="entry name" value="G_PROTEIN_RECEP_F1_2"/>
    <property type="match status" value="1"/>
</dbReference>
<dbReference type="SUPFAM" id="SSF52058">
    <property type="entry name" value="L domain-like"/>
    <property type="match status" value="1"/>
</dbReference>
<keyword evidence="11" id="KW-0807">Transducer</keyword>
<keyword evidence="5" id="KW-0677">Repeat</keyword>
<evidence type="ECO:0000256" key="3">
    <source>
        <dbReference type="ARBA" id="ARBA00022614"/>
    </source>
</evidence>
<sequence length="1100" mass="124610">MLITKTSGHQPQNHSGFLWMVLSTMIQRVVCFIGLLLLYSKTPTAFSLLATSSSVDCDFEINMCGWIIGRNFSSPVGSQLYWNLCPHLPSSNDFKDTCDYNVGLKYADPFARHDTRGSSETDLPLDFHRHGGFVLRSSNQNVEPPYSAQYSTFYTSYILSVDVPVFFLYRCLRYSFSLRGQSTFIVSYLVTEEKSDVIIKEYQANWMGKTKEGWIVGNGSVNLPLKPTFRIMFRVWFRYIGNNAVNVDNVRITEGLCNASCPLDEYRCRSGECLSPSLVCDSRNDCLDGSDEDACDLVSEENPVQLNSSEHEILNTTSVCSECPKNATCISFCPTSCNCNGTAFLCKTHFSLAYSFLVRLSEVTCNILDVSELGRGIFQFEIFSSLISTLNITDDVQIENLIIKNSNVDSIQIPHQVVNHVQFTNIKVNSLSFVTSFMFLHVMGNIPSFSASAFLYMPYVKFEGNDLSSATVIYEMWNRALLSSNNSHNKAVLRNCNIQNTYTTNYVKSSFIDLSHNKLKSFTVSDRTQILLIRNNLLETVVRPYAVTFNTSLKTLDMSFNKIIMLGQGDFTYFFNLLYIDLKSNNISWMHDEIFLELTNLRYLDLSNNLIQTVKQTHFVNLESLQYLYLQKNLLSSIDLESFYSLKNLLVLDMSNNKLTSLKGMYFRNLKELRYLYLQNNKFQVSEGMFDGLSSLQVMQVDFFSLCCAKPRNVYDIVCIAPGNEISSCSNLIAVPILNVGIWYIALFAAFGNLVVFCYKLVYQKRQSAQAHFIFTTNLNWADFIMGIYLFIIATANLVYNGRYGLEDFAWRNSYYCTFAGILATVSSETSALLVFLITMDRLIAIKFPFSGRGFTKNGAIFLSLCSWFVALFLALLPIVPMQSNYFDGYYARSGVCISLPLSVVKKSGWQYSMAVFIGLNFLLFFGILIGQIIIFAEVIKVGSNLVSSRKKQREISLTKSLAAIVLTDMCCWIPIGTIGLLTFFGIDVSNEVYDWIIVIVLPINSALNPVIYNFIAFMRHKRRTDLSESNNLKQECAVLKRKLEVLQSMNKGCSCRRKVESVKKEQHSNTEVVDTGSGMETHNHTNGMAVTVIRMDTRL</sequence>
<feature type="disulfide bond" evidence="12">
    <location>
        <begin position="268"/>
        <end position="286"/>
    </location>
</feature>
<organism evidence="16 17">
    <name type="scientific">Magallana gigas</name>
    <name type="common">Pacific oyster</name>
    <name type="synonym">Crassostrea gigas</name>
    <dbReference type="NCBI Taxonomy" id="29159"/>
    <lineage>
        <taxon>Eukaryota</taxon>
        <taxon>Metazoa</taxon>
        <taxon>Spiralia</taxon>
        <taxon>Lophotrochozoa</taxon>
        <taxon>Mollusca</taxon>
        <taxon>Bivalvia</taxon>
        <taxon>Autobranchia</taxon>
        <taxon>Pteriomorphia</taxon>
        <taxon>Ostreida</taxon>
        <taxon>Ostreoidea</taxon>
        <taxon>Ostreidae</taxon>
        <taxon>Magallana</taxon>
    </lineage>
</organism>
<dbReference type="SUPFAM" id="SSF81321">
    <property type="entry name" value="Family A G protein-coupled receptor-like"/>
    <property type="match status" value="1"/>
</dbReference>
<reference evidence="16" key="1">
    <citation type="submission" date="2022-08" db="UniProtKB">
        <authorList>
            <consortium name="EnsemblMetazoa"/>
        </authorList>
    </citation>
    <scope>IDENTIFICATION</scope>
    <source>
        <strain evidence="16">05x7-T-G4-1.051#20</strain>
    </source>
</reference>
<dbReference type="CDD" id="cd15137">
    <property type="entry name" value="7tmA_Relaxin_R"/>
    <property type="match status" value="1"/>
</dbReference>
<dbReference type="PANTHER" id="PTHR24372">
    <property type="entry name" value="GLYCOPROTEIN HORMONE RECEPTOR"/>
    <property type="match status" value="1"/>
</dbReference>
<dbReference type="InterPro" id="IPR025875">
    <property type="entry name" value="Leu-rich_rpt_4"/>
</dbReference>
<dbReference type="Pfam" id="PF00001">
    <property type="entry name" value="7tm_1"/>
    <property type="match status" value="1"/>
</dbReference>
<dbReference type="InterPro" id="IPR032675">
    <property type="entry name" value="LRR_dom_sf"/>
</dbReference>
<dbReference type="AlphaFoldDB" id="A0A8W8IZW6"/>
<evidence type="ECO:0000256" key="7">
    <source>
        <dbReference type="ARBA" id="ARBA00023040"/>
    </source>
</evidence>
<feature type="transmembrane region" description="Helical" evidence="13">
    <location>
        <begin position="961"/>
        <end position="987"/>
    </location>
</feature>
<keyword evidence="17" id="KW-1185">Reference proteome</keyword>
<evidence type="ECO:0000256" key="12">
    <source>
        <dbReference type="PROSITE-ProRule" id="PRU00124"/>
    </source>
</evidence>
<dbReference type="PROSITE" id="PS01209">
    <property type="entry name" value="LDLRA_1"/>
    <property type="match status" value="1"/>
</dbReference>
<dbReference type="SMART" id="SM00369">
    <property type="entry name" value="LRR_TYP"/>
    <property type="match status" value="6"/>
</dbReference>
<dbReference type="InterPro" id="IPR036055">
    <property type="entry name" value="LDL_receptor-like_sf"/>
</dbReference>
<feature type="transmembrane region" description="Helical" evidence="13">
    <location>
        <begin position="779"/>
        <end position="799"/>
    </location>
</feature>
<evidence type="ECO:0000313" key="17">
    <source>
        <dbReference type="Proteomes" id="UP000005408"/>
    </source>
</evidence>
<keyword evidence="8 13" id="KW-0472">Membrane</keyword>
<protein>
    <recommendedName>
        <fullName evidence="18">G-protein coupled receptor GRL101</fullName>
    </recommendedName>
</protein>
<dbReference type="GO" id="GO:0008528">
    <property type="term" value="F:G protein-coupled peptide receptor activity"/>
    <property type="evidence" value="ECO:0007669"/>
    <property type="project" value="TreeGrafter"/>
</dbReference>
<dbReference type="CDD" id="cd00112">
    <property type="entry name" value="LDLa"/>
    <property type="match status" value="1"/>
</dbReference>
<dbReference type="Gene3D" id="2.60.120.200">
    <property type="match status" value="1"/>
</dbReference>
<dbReference type="SMART" id="SM00192">
    <property type="entry name" value="LDLa"/>
    <property type="match status" value="1"/>
</dbReference>
<evidence type="ECO:0000256" key="9">
    <source>
        <dbReference type="ARBA" id="ARBA00023157"/>
    </source>
</evidence>
<feature type="transmembrane region" description="Helical" evidence="13">
    <location>
        <begin position="737"/>
        <end position="759"/>
    </location>
</feature>
<dbReference type="Pfam" id="PF00057">
    <property type="entry name" value="Ldl_recept_a"/>
    <property type="match status" value="1"/>
</dbReference>
<evidence type="ECO:0008006" key="18">
    <source>
        <dbReference type="Google" id="ProtNLM"/>
    </source>
</evidence>
<dbReference type="GO" id="GO:0005886">
    <property type="term" value="C:plasma membrane"/>
    <property type="evidence" value="ECO:0007669"/>
    <property type="project" value="UniProtKB-SubCell"/>
</dbReference>
<dbReference type="Pfam" id="PF12799">
    <property type="entry name" value="LRR_4"/>
    <property type="match status" value="1"/>
</dbReference>
<evidence type="ECO:0000256" key="1">
    <source>
        <dbReference type="ARBA" id="ARBA00004651"/>
    </source>
</evidence>
<name>A0A8W8IZW6_MAGGI</name>
<dbReference type="PROSITE" id="PS51450">
    <property type="entry name" value="LRR"/>
    <property type="match status" value="3"/>
</dbReference>
<dbReference type="GO" id="GO:0009755">
    <property type="term" value="P:hormone-mediated signaling pathway"/>
    <property type="evidence" value="ECO:0007669"/>
    <property type="project" value="TreeGrafter"/>
</dbReference>
<dbReference type="Gene3D" id="4.10.400.10">
    <property type="entry name" value="Low-density Lipoprotein Receptor"/>
    <property type="match status" value="1"/>
</dbReference>
<evidence type="ECO:0000313" key="16">
    <source>
        <dbReference type="EnsemblMetazoa" id="G16628.1:cds"/>
    </source>
</evidence>
<comment type="subcellular location">
    <subcellularLocation>
        <location evidence="1">Cell membrane</location>
        <topology evidence="1">Multi-pass membrane protein</topology>
    </subcellularLocation>
</comment>
<dbReference type="InterPro" id="IPR003591">
    <property type="entry name" value="Leu-rich_rpt_typical-subtyp"/>
</dbReference>
<feature type="domain" description="MAM" evidence="14">
    <location>
        <begin position="55"/>
        <end position="259"/>
    </location>
</feature>
<dbReference type="InterPro" id="IPR001611">
    <property type="entry name" value="Leu-rich_rpt"/>
</dbReference>
<keyword evidence="10" id="KW-0675">Receptor</keyword>
<evidence type="ECO:0000256" key="4">
    <source>
        <dbReference type="ARBA" id="ARBA00022692"/>
    </source>
</evidence>
<evidence type="ECO:0000256" key="11">
    <source>
        <dbReference type="ARBA" id="ARBA00023224"/>
    </source>
</evidence>
<dbReference type="GO" id="GO:0007189">
    <property type="term" value="P:adenylate cyclase-activating G protein-coupled receptor signaling pathway"/>
    <property type="evidence" value="ECO:0007669"/>
    <property type="project" value="TreeGrafter"/>
</dbReference>
<dbReference type="InterPro" id="IPR000276">
    <property type="entry name" value="GPCR_Rhodpsn"/>
</dbReference>
<dbReference type="InterPro" id="IPR002172">
    <property type="entry name" value="LDrepeatLR_classA_rpt"/>
</dbReference>
<evidence type="ECO:0000256" key="2">
    <source>
        <dbReference type="ARBA" id="ARBA00022475"/>
    </source>
</evidence>
<dbReference type="Pfam" id="PF13855">
    <property type="entry name" value="LRR_8"/>
    <property type="match status" value="1"/>
</dbReference>
<feature type="transmembrane region" description="Helical" evidence="13">
    <location>
        <begin position="912"/>
        <end position="940"/>
    </location>
</feature>